<dbReference type="InterPro" id="IPR000983">
    <property type="entry name" value="Bac_GSPG_pilin"/>
</dbReference>
<dbReference type="Proteomes" id="UP000176349">
    <property type="component" value="Unassembled WGS sequence"/>
</dbReference>
<dbReference type="PROSITE" id="PS00409">
    <property type="entry name" value="PROKAR_NTER_METHYL"/>
    <property type="match status" value="1"/>
</dbReference>
<dbReference type="Gene3D" id="3.30.700.10">
    <property type="entry name" value="Glycoprotein, Type 4 Pilin"/>
    <property type="match status" value="1"/>
</dbReference>
<dbReference type="InterPro" id="IPR045584">
    <property type="entry name" value="Pilin-like"/>
</dbReference>
<evidence type="ECO:0000313" key="7">
    <source>
        <dbReference type="EMBL" id="OGY96907.1"/>
    </source>
</evidence>
<keyword evidence="5 6" id="KW-0472">Membrane</keyword>
<evidence type="ECO:0000256" key="4">
    <source>
        <dbReference type="ARBA" id="ARBA00022989"/>
    </source>
</evidence>
<organism evidence="7 8">
    <name type="scientific">Candidatus Liptonbacteria bacterium GWC1_60_9</name>
    <dbReference type="NCBI Taxonomy" id="1798645"/>
    <lineage>
        <taxon>Bacteria</taxon>
        <taxon>Candidatus Liptoniibacteriota</taxon>
    </lineage>
</organism>
<dbReference type="NCBIfam" id="TIGR02532">
    <property type="entry name" value="IV_pilin_GFxxxE"/>
    <property type="match status" value="1"/>
</dbReference>
<proteinExistence type="predicted"/>
<evidence type="ECO:0000256" key="6">
    <source>
        <dbReference type="SAM" id="Phobius"/>
    </source>
</evidence>
<dbReference type="PRINTS" id="PR00813">
    <property type="entry name" value="BCTERIALGSPG"/>
</dbReference>
<sequence length="143" mass="15471">MQKGFTLIEILIVVAIIGLLSSIILVGLGSFNVRARDASRITELRQTENGMALYYNKNQRYPDVVGDSWTSLTDALVGGGIGVTKVPNDPTPGRTYRYGVSGDGQSYVLAATLEDTGNRELLKDVDGTVFSVACDDPIYCTQF</sequence>
<evidence type="ECO:0000256" key="5">
    <source>
        <dbReference type="ARBA" id="ARBA00023136"/>
    </source>
</evidence>
<comment type="caution">
    <text evidence="7">The sequence shown here is derived from an EMBL/GenBank/DDBJ whole genome shotgun (WGS) entry which is preliminary data.</text>
</comment>
<dbReference type="SUPFAM" id="SSF54523">
    <property type="entry name" value="Pili subunits"/>
    <property type="match status" value="1"/>
</dbReference>
<dbReference type="InterPro" id="IPR012902">
    <property type="entry name" value="N_methyl_site"/>
</dbReference>
<name>A0A1G2C8T5_9BACT</name>
<dbReference type="PANTHER" id="PTHR30093">
    <property type="entry name" value="GENERAL SECRETION PATHWAY PROTEIN G"/>
    <property type="match status" value="1"/>
</dbReference>
<evidence type="ECO:0000256" key="2">
    <source>
        <dbReference type="ARBA" id="ARBA00022481"/>
    </source>
</evidence>
<feature type="transmembrane region" description="Helical" evidence="6">
    <location>
        <begin position="6"/>
        <end position="31"/>
    </location>
</feature>
<evidence type="ECO:0000256" key="3">
    <source>
        <dbReference type="ARBA" id="ARBA00022692"/>
    </source>
</evidence>
<evidence type="ECO:0008006" key="9">
    <source>
        <dbReference type="Google" id="ProtNLM"/>
    </source>
</evidence>
<accession>A0A1G2C8T5</accession>
<protein>
    <recommendedName>
        <fullName evidence="9">Type II secretion system protein GspG C-terminal domain-containing protein</fullName>
    </recommendedName>
</protein>
<reference evidence="7 8" key="1">
    <citation type="journal article" date="2016" name="Nat. Commun.">
        <title>Thousands of microbial genomes shed light on interconnected biogeochemical processes in an aquifer system.</title>
        <authorList>
            <person name="Anantharaman K."/>
            <person name="Brown C.T."/>
            <person name="Hug L.A."/>
            <person name="Sharon I."/>
            <person name="Castelle C.J."/>
            <person name="Probst A.J."/>
            <person name="Thomas B.C."/>
            <person name="Singh A."/>
            <person name="Wilkins M.J."/>
            <person name="Karaoz U."/>
            <person name="Brodie E.L."/>
            <person name="Williams K.H."/>
            <person name="Hubbard S.S."/>
            <person name="Banfield J.F."/>
        </authorList>
    </citation>
    <scope>NUCLEOTIDE SEQUENCE [LARGE SCALE GENOMIC DNA]</scope>
</reference>
<keyword evidence="4 6" id="KW-1133">Transmembrane helix</keyword>
<gene>
    <name evidence="7" type="ORF">A2128_02245</name>
</gene>
<evidence type="ECO:0000313" key="8">
    <source>
        <dbReference type="Proteomes" id="UP000176349"/>
    </source>
</evidence>
<dbReference type="GO" id="GO:0015628">
    <property type="term" value="P:protein secretion by the type II secretion system"/>
    <property type="evidence" value="ECO:0007669"/>
    <property type="project" value="InterPro"/>
</dbReference>
<dbReference type="Pfam" id="PF07963">
    <property type="entry name" value="N_methyl"/>
    <property type="match status" value="1"/>
</dbReference>
<dbReference type="AlphaFoldDB" id="A0A1G2C8T5"/>
<keyword evidence="3 6" id="KW-0812">Transmembrane</keyword>
<keyword evidence="2" id="KW-0488">Methylation</keyword>
<comment type="subcellular location">
    <subcellularLocation>
        <location evidence="1">Membrane</location>
        <topology evidence="1">Single-pass membrane protein</topology>
    </subcellularLocation>
</comment>
<dbReference type="PANTHER" id="PTHR30093:SF44">
    <property type="entry name" value="TYPE II SECRETION SYSTEM CORE PROTEIN G"/>
    <property type="match status" value="1"/>
</dbReference>
<dbReference type="GO" id="GO:0015627">
    <property type="term" value="C:type II protein secretion system complex"/>
    <property type="evidence" value="ECO:0007669"/>
    <property type="project" value="InterPro"/>
</dbReference>
<dbReference type="GO" id="GO:0016020">
    <property type="term" value="C:membrane"/>
    <property type="evidence" value="ECO:0007669"/>
    <property type="project" value="UniProtKB-SubCell"/>
</dbReference>
<evidence type="ECO:0000256" key="1">
    <source>
        <dbReference type="ARBA" id="ARBA00004167"/>
    </source>
</evidence>
<dbReference type="EMBL" id="MHKV01000030">
    <property type="protein sequence ID" value="OGY96907.1"/>
    <property type="molecule type" value="Genomic_DNA"/>
</dbReference>